<keyword evidence="3" id="KW-1185">Reference proteome</keyword>
<protein>
    <recommendedName>
        <fullName evidence="4">Calcium-binding protein</fullName>
    </recommendedName>
</protein>
<sequence>MSLLGAGALWAALAPDDTGPDDDPDRGTNGPSPDPDTNTLDPEGDFTGGTEGPDDMMADGADTLRGRAGPDSLTASDNSTAYGDTGRDKITLSGTATGYGGAGDDTLSGIDDSMAYGGSGNDELQLIDGAQGAGGEGDDRIFWYPSQAAPSGHDVLISGNEGNDTLSAWSQEDGQVTLAGGIGRDLLIAGDGVLARGSFGADTLVGGAGATLTGGEGADRFIVSKNEAFSKSNEPTTITDFVKGTDTLTVAFDHTPSRIDLSESGGDTRLTVEWIRADAATDSQSILVKGVTGLTLDDFTFVQEVRQTYGTDGTFDVVPSAPLGPVTTGTAGADSLTLPAGAPVVITGDGNDSVTAGPGTTDGIIALGDGNDTYSATGAFATLYAGNGDDAVTYETGPDPADFDGYFVRLDTGAGNDTVSIDAGAPAADGVYLSVELGAGNDVLTVDKDVTREVSVLDGDGDDTVSVWMGHSVNSAEAGNDLLTISVDADHIDTRQPVRLIEFGKGDRVVIELESGITGDVQFVPLPSTDSSEPVTEVRVGGKPVVIFEGTIKADDPRITVTRDAVFA</sequence>
<dbReference type="EMBL" id="JAAATX020000006">
    <property type="protein sequence ID" value="MBU9698087.1"/>
    <property type="molecule type" value="Genomic_DNA"/>
</dbReference>
<name>A0ABS6J3P6_9RHOB</name>
<evidence type="ECO:0008006" key="4">
    <source>
        <dbReference type="Google" id="ProtNLM"/>
    </source>
</evidence>
<reference evidence="2 3" key="1">
    <citation type="submission" date="2021-06" db="EMBL/GenBank/DDBJ databases">
        <title>Rhodobacteraceae bacterium strain HSP-20.</title>
        <authorList>
            <person name="Chen W.-M."/>
        </authorList>
    </citation>
    <scope>NUCLEOTIDE SEQUENCE [LARGE SCALE GENOMIC DNA]</scope>
    <source>
        <strain evidence="2 3">HSP-20</strain>
    </source>
</reference>
<gene>
    <name evidence="2" type="ORF">GU927_009505</name>
</gene>
<dbReference type="RefSeq" id="WP_217765581.1">
    <property type="nucleotide sequence ID" value="NZ_JAAATX020000006.1"/>
</dbReference>
<proteinExistence type="predicted"/>
<evidence type="ECO:0000256" key="1">
    <source>
        <dbReference type="SAM" id="MobiDB-lite"/>
    </source>
</evidence>
<feature type="region of interest" description="Disordered" evidence="1">
    <location>
        <begin position="1"/>
        <end position="104"/>
    </location>
</feature>
<accession>A0ABS6J3P6</accession>
<organism evidence="2 3">
    <name type="scientific">Paragemmobacter amnigenus</name>
    <dbReference type="NCBI Taxonomy" id="2852097"/>
    <lineage>
        <taxon>Bacteria</taxon>
        <taxon>Pseudomonadati</taxon>
        <taxon>Pseudomonadota</taxon>
        <taxon>Alphaproteobacteria</taxon>
        <taxon>Rhodobacterales</taxon>
        <taxon>Paracoccaceae</taxon>
        <taxon>Paragemmobacter</taxon>
    </lineage>
</organism>
<dbReference type="InterPro" id="IPR001343">
    <property type="entry name" value="Hemolysn_Ca-bd"/>
</dbReference>
<dbReference type="Pfam" id="PF00353">
    <property type="entry name" value="HemolysinCabind"/>
    <property type="match status" value="5"/>
</dbReference>
<feature type="compositionally biased region" description="Polar residues" evidence="1">
    <location>
        <begin position="73"/>
        <end position="82"/>
    </location>
</feature>
<dbReference type="Proteomes" id="UP000731907">
    <property type="component" value="Unassembled WGS sequence"/>
</dbReference>
<evidence type="ECO:0000313" key="3">
    <source>
        <dbReference type="Proteomes" id="UP000731907"/>
    </source>
</evidence>
<comment type="caution">
    <text evidence="2">The sequence shown here is derived from an EMBL/GenBank/DDBJ whole genome shotgun (WGS) entry which is preliminary data.</text>
</comment>
<evidence type="ECO:0000313" key="2">
    <source>
        <dbReference type="EMBL" id="MBU9698087.1"/>
    </source>
</evidence>
<feature type="compositionally biased region" description="Low complexity" evidence="1">
    <location>
        <begin position="1"/>
        <end position="17"/>
    </location>
</feature>